<feature type="compositionally biased region" description="Low complexity" evidence="1">
    <location>
        <begin position="35"/>
        <end position="55"/>
    </location>
</feature>
<dbReference type="Proteomes" id="UP000490386">
    <property type="component" value="Unassembled WGS sequence"/>
</dbReference>
<dbReference type="OrthoDB" id="3837807at2"/>
<dbReference type="AlphaFoldDB" id="A0A7J5B4I5"/>
<feature type="region of interest" description="Disordered" evidence="1">
    <location>
        <begin position="32"/>
        <end position="55"/>
    </location>
</feature>
<protein>
    <recommendedName>
        <fullName evidence="4">DUF4287 domain-containing protein</fullName>
    </recommendedName>
</protein>
<evidence type="ECO:0000313" key="3">
    <source>
        <dbReference type="Proteomes" id="UP000490386"/>
    </source>
</evidence>
<gene>
    <name evidence="2" type="ORF">F8O03_01730</name>
</gene>
<sequence>MRSRAGISGAVGAQLRERRDETLARRAVLLGGGADAPAEPGAKPGSAASAAEASGTETASAGEACAAASRHDWVAQPMHSDAAIRAQTGQGWDDWIDAIDAGVGRDAAHPQIVEWVMANSEQNGWWSQGIAVSFERMTGRRLAGQMPDGTFTANRSRTLPVDREVLRSLIADDENRDALLGFETEFRSKVASKTYKVLIACDGESIGGLLFTFDAPADGRTKLAIMHEKLQVLDEIELWKAYWGDWLDALEGALV</sequence>
<evidence type="ECO:0000256" key="1">
    <source>
        <dbReference type="SAM" id="MobiDB-lite"/>
    </source>
</evidence>
<comment type="caution">
    <text evidence="2">The sequence shown here is derived from an EMBL/GenBank/DDBJ whole genome shotgun (WGS) entry which is preliminary data.</text>
</comment>
<evidence type="ECO:0008006" key="4">
    <source>
        <dbReference type="Google" id="ProtNLM"/>
    </source>
</evidence>
<organism evidence="2 3">
    <name type="scientific">Pseudoclavibacter terrae</name>
    <dbReference type="NCBI Taxonomy" id="1530195"/>
    <lineage>
        <taxon>Bacteria</taxon>
        <taxon>Bacillati</taxon>
        <taxon>Actinomycetota</taxon>
        <taxon>Actinomycetes</taxon>
        <taxon>Micrococcales</taxon>
        <taxon>Microbacteriaceae</taxon>
        <taxon>Pseudoclavibacter</taxon>
    </lineage>
</organism>
<evidence type="ECO:0000313" key="2">
    <source>
        <dbReference type="EMBL" id="KAB1639092.1"/>
    </source>
</evidence>
<dbReference type="EMBL" id="WBJX01000001">
    <property type="protein sequence ID" value="KAB1639092.1"/>
    <property type="molecule type" value="Genomic_DNA"/>
</dbReference>
<proteinExistence type="predicted"/>
<keyword evidence="3" id="KW-1185">Reference proteome</keyword>
<reference evidence="2 3" key="1">
    <citation type="submission" date="2019-09" db="EMBL/GenBank/DDBJ databases">
        <title>Phylogeny of genus Pseudoclavibacter and closely related genus.</title>
        <authorList>
            <person name="Li Y."/>
        </authorList>
    </citation>
    <scope>NUCLEOTIDE SEQUENCE [LARGE SCALE GENOMIC DNA]</scope>
    <source>
        <strain evidence="2 3">THG-MD12</strain>
    </source>
</reference>
<accession>A0A7J5B4I5</accession>
<name>A0A7J5B4I5_9MICO</name>
<dbReference type="RefSeq" id="WP_151422114.1">
    <property type="nucleotide sequence ID" value="NZ_WBJX01000001.1"/>
</dbReference>